<evidence type="ECO:0000313" key="3">
    <source>
        <dbReference type="Proteomes" id="UP000222163"/>
    </source>
</evidence>
<evidence type="ECO:0000313" key="2">
    <source>
        <dbReference type="EMBL" id="PHN95759.1"/>
    </source>
</evidence>
<feature type="region of interest" description="Disordered" evidence="1">
    <location>
        <begin position="33"/>
        <end position="74"/>
    </location>
</feature>
<feature type="region of interest" description="Disordered" evidence="1">
    <location>
        <begin position="1"/>
        <end position="20"/>
    </location>
</feature>
<feature type="non-terminal residue" evidence="2">
    <location>
        <position position="100"/>
    </location>
</feature>
<name>A0A2G1BPH6_9FLAO</name>
<feature type="compositionally biased region" description="Basic and acidic residues" evidence="1">
    <location>
        <begin position="60"/>
        <end position="69"/>
    </location>
</feature>
<gene>
    <name evidence="2" type="ORF">CSC81_18825</name>
</gene>
<proteinExistence type="predicted"/>
<protein>
    <submittedName>
        <fullName evidence="2">Uncharacterized protein</fullName>
    </submittedName>
</protein>
<dbReference type="EMBL" id="PDUU01001115">
    <property type="protein sequence ID" value="PHN95759.1"/>
    <property type="molecule type" value="Genomic_DNA"/>
</dbReference>
<dbReference type="Proteomes" id="UP000222163">
    <property type="component" value="Unassembled WGS sequence"/>
</dbReference>
<evidence type="ECO:0000256" key="1">
    <source>
        <dbReference type="SAM" id="MobiDB-lite"/>
    </source>
</evidence>
<organism evidence="2 3">
    <name type="scientific">Tenacibaculum discolor</name>
    <dbReference type="NCBI Taxonomy" id="361581"/>
    <lineage>
        <taxon>Bacteria</taxon>
        <taxon>Pseudomonadati</taxon>
        <taxon>Bacteroidota</taxon>
        <taxon>Flavobacteriia</taxon>
        <taxon>Flavobacteriales</taxon>
        <taxon>Flavobacteriaceae</taxon>
        <taxon>Tenacibaculum</taxon>
    </lineage>
</organism>
<comment type="caution">
    <text evidence="2">The sequence shown here is derived from an EMBL/GenBank/DDBJ whole genome shotgun (WGS) entry which is preliminary data.</text>
</comment>
<reference evidence="2 3" key="1">
    <citation type="journal article" date="2016" name="Nat. Commun.">
        <title>Microbial interactions lead to rapid micro-scale successions on model marine particles.</title>
        <authorList>
            <person name="Datta M.S."/>
            <person name="Sliwerska E."/>
            <person name="Gore J."/>
            <person name="Polz M.F."/>
            <person name="Cordero O.X."/>
        </authorList>
    </citation>
    <scope>NUCLEOTIDE SEQUENCE [LARGE SCALE GENOMIC DNA]</scope>
    <source>
        <strain evidence="2 3">4G03</strain>
    </source>
</reference>
<accession>A0A2G1BPH6</accession>
<dbReference type="AlphaFoldDB" id="A0A2G1BPH6"/>
<sequence length="100" mass="10621">MVGGGVPQGLDGLGAPRGPQAFTAHIASHRPQHLDAANGQGPHQAHDHQRRCQHVQVEAPGRRPTDGGRDQGIPPLVVTRLLAPPGCPQRYQKALPLKSE</sequence>